<dbReference type="GO" id="GO:0004519">
    <property type="term" value="F:endonuclease activity"/>
    <property type="evidence" value="ECO:0007669"/>
    <property type="project" value="UniProtKB-KW"/>
</dbReference>
<keyword evidence="2" id="KW-1185">Reference proteome</keyword>
<dbReference type="Proteomes" id="UP000707206">
    <property type="component" value="Unassembled WGS sequence"/>
</dbReference>
<name>A0A967EB80_9FLAO</name>
<evidence type="ECO:0000313" key="2">
    <source>
        <dbReference type="Proteomes" id="UP000707206"/>
    </source>
</evidence>
<organism evidence="1 2">
    <name type="scientific">Pelagihabitans pacificus</name>
    <dbReference type="NCBI Taxonomy" id="2696054"/>
    <lineage>
        <taxon>Bacteria</taxon>
        <taxon>Pseudomonadati</taxon>
        <taxon>Bacteroidota</taxon>
        <taxon>Flavobacteriia</taxon>
        <taxon>Flavobacteriales</taxon>
        <taxon>Flavobacteriaceae</taxon>
        <taxon>Pelagihabitans</taxon>
    </lineage>
</organism>
<accession>A0A967EB80</accession>
<protein>
    <submittedName>
        <fullName evidence="1">HNH endonuclease</fullName>
    </submittedName>
</protein>
<keyword evidence="1" id="KW-0378">Hydrolase</keyword>
<dbReference type="AlphaFoldDB" id="A0A967EB80"/>
<evidence type="ECO:0000313" key="1">
    <source>
        <dbReference type="EMBL" id="NHF60106.1"/>
    </source>
</evidence>
<dbReference type="Gene3D" id="1.10.30.50">
    <property type="match status" value="1"/>
</dbReference>
<keyword evidence="1" id="KW-0540">Nuclease</keyword>
<reference evidence="1" key="1">
    <citation type="submission" date="2019-07" db="EMBL/GenBank/DDBJ databases">
        <authorList>
            <person name="De-Chao Zhang Q."/>
        </authorList>
    </citation>
    <scope>NUCLEOTIDE SEQUENCE</scope>
    <source>
        <strain evidence="1">TP-CH-4</strain>
    </source>
</reference>
<comment type="caution">
    <text evidence="1">The sequence shown here is derived from an EMBL/GenBank/DDBJ whole genome shotgun (WGS) entry which is preliminary data.</text>
</comment>
<sequence length="113" mass="12575">MANKWGISREIEAFVSNRDTHCIYCGVAFSIEHNSRKTKPTWEHIVNDIRIMTKENIALCCTSCNASKGAKLLADWLEGNYCKTTGISKDTAAQVVKDALMNPPSVIKQENSL</sequence>
<dbReference type="RefSeq" id="WP_152574604.1">
    <property type="nucleotide sequence ID" value="NZ_VIKU02000003.1"/>
</dbReference>
<keyword evidence="1" id="KW-0255">Endonuclease</keyword>
<gene>
    <name evidence="1" type="ORF">FK220_012180</name>
</gene>
<proteinExistence type="predicted"/>
<dbReference type="EMBL" id="VIKU02000003">
    <property type="protein sequence ID" value="NHF60106.1"/>
    <property type="molecule type" value="Genomic_DNA"/>
</dbReference>
<reference evidence="1" key="2">
    <citation type="submission" date="2020-03" db="EMBL/GenBank/DDBJ databases">
        <title>Flavobacteriaceae bacterium strain TP-CH-4, a member of the family Flavobacteriaceae isolated from a deep-sea seamount.</title>
        <authorList>
            <person name="Zhang D.-C."/>
        </authorList>
    </citation>
    <scope>NUCLEOTIDE SEQUENCE</scope>
    <source>
        <strain evidence="1">TP-CH-4</strain>
    </source>
</reference>